<organism evidence="1 2">
    <name type="scientific">Burkholderia orbicola</name>
    <dbReference type="NCBI Taxonomy" id="2978683"/>
    <lineage>
        <taxon>Bacteria</taxon>
        <taxon>Pseudomonadati</taxon>
        <taxon>Pseudomonadota</taxon>
        <taxon>Betaproteobacteria</taxon>
        <taxon>Burkholderiales</taxon>
        <taxon>Burkholderiaceae</taxon>
        <taxon>Burkholderia</taxon>
        <taxon>Burkholderia cepacia complex</taxon>
    </lineage>
</organism>
<dbReference type="Proteomes" id="UP001172217">
    <property type="component" value="Unassembled WGS sequence"/>
</dbReference>
<dbReference type="EMBL" id="JAUJQL010000029">
    <property type="protein sequence ID" value="MDN7528042.1"/>
    <property type="molecule type" value="Genomic_DNA"/>
</dbReference>
<reference evidence="1" key="1">
    <citation type="submission" date="2023-07" db="EMBL/GenBank/DDBJ databases">
        <title>A collection of bacterial strains from the Burkholderia cepacia Research Laboratory and Repository.</title>
        <authorList>
            <person name="Lipuma J."/>
            <person name="Spilker T."/>
            <person name="Caverly L."/>
        </authorList>
    </citation>
    <scope>NUCLEOTIDE SEQUENCE</scope>
    <source>
        <strain evidence="1">AU45194</strain>
    </source>
</reference>
<protein>
    <submittedName>
        <fullName evidence="1">Uncharacterized protein</fullName>
    </submittedName>
</protein>
<proteinExistence type="predicted"/>
<name>A0ABT8P2H9_9BURK</name>
<keyword evidence="2" id="KW-1185">Reference proteome</keyword>
<evidence type="ECO:0000313" key="1">
    <source>
        <dbReference type="EMBL" id="MDN7528042.1"/>
    </source>
</evidence>
<comment type="caution">
    <text evidence="1">The sequence shown here is derived from an EMBL/GenBank/DDBJ whole genome shotgun (WGS) entry which is preliminary data.</text>
</comment>
<dbReference type="RefSeq" id="WP_124920132.1">
    <property type="nucleotide sequence ID" value="NZ_JAUJQA010000034.1"/>
</dbReference>
<evidence type="ECO:0000313" key="2">
    <source>
        <dbReference type="Proteomes" id="UP001172217"/>
    </source>
</evidence>
<accession>A0ABT8P2H9</accession>
<gene>
    <name evidence="1" type="ORF">QZM70_34385</name>
</gene>
<sequence>MAATVEDRQNWFAPRIARHAVAEPAWPSTLASLAESFLKEAGNDELGSIYINNFSQAFIGHFEYRELER</sequence>